<reference evidence="2 3" key="1">
    <citation type="journal article" date="2012" name="J. Bacteriol.">
        <title>Genome Sequence of Fibrella aestuarina BUZ 2T, a Filamentous Marine Bacterium.</title>
        <authorList>
            <person name="Filippini M."/>
            <person name="Qi W."/>
            <person name="Blom J."/>
            <person name="Goesmann A."/>
            <person name="Smits T.H."/>
            <person name="Bagheri H.C."/>
        </authorList>
    </citation>
    <scope>NUCLEOTIDE SEQUENCE [LARGE SCALE GENOMIC DNA]</scope>
    <source>
        <strain evidence="3">BUZ 2T</strain>
    </source>
</reference>
<proteinExistence type="predicted"/>
<organism evidence="2 3">
    <name type="scientific">Fibrella aestuarina BUZ 2</name>
    <dbReference type="NCBI Taxonomy" id="1166018"/>
    <lineage>
        <taxon>Bacteria</taxon>
        <taxon>Pseudomonadati</taxon>
        <taxon>Bacteroidota</taxon>
        <taxon>Cytophagia</taxon>
        <taxon>Cytophagales</taxon>
        <taxon>Spirosomataceae</taxon>
        <taxon>Fibrella</taxon>
    </lineage>
</organism>
<dbReference type="eggNOG" id="ENOG5032Z3G">
    <property type="taxonomic scope" value="Bacteria"/>
</dbReference>
<gene>
    <name evidence="2" type="ORF">FAES_0144</name>
</gene>
<evidence type="ECO:0008006" key="4">
    <source>
        <dbReference type="Google" id="ProtNLM"/>
    </source>
</evidence>
<dbReference type="Proteomes" id="UP000011058">
    <property type="component" value="Chromosome"/>
</dbReference>
<evidence type="ECO:0000313" key="3">
    <source>
        <dbReference type="Proteomes" id="UP000011058"/>
    </source>
</evidence>
<feature type="signal peptide" evidence="1">
    <location>
        <begin position="1"/>
        <end position="36"/>
    </location>
</feature>
<protein>
    <recommendedName>
        <fullName evidence="4">Secreted protein</fullName>
    </recommendedName>
</protein>
<feature type="chain" id="PRO_5003629814" description="Secreted protein" evidence="1">
    <location>
        <begin position="37"/>
        <end position="184"/>
    </location>
</feature>
<dbReference type="AlphaFoldDB" id="I0K205"/>
<dbReference type="KEGG" id="fae:FAES_0144"/>
<keyword evidence="1" id="KW-0732">Signal</keyword>
<sequence length="184" mass="20786">MLFGWVGKTAFMNRLIPSMKTILTCLLLSLCTLAQAQKNNLSIQIDDDTKYMSIDVEGTQDGRLISYNQRFGVAGLNERQREALKDRVLDSLGVRGAATPPRPEGESVTIRCERCNEQMRLEIYGTGYTLLHEADSRKERAATFPMALTLQPGTYRLVYRQNRVLQVQSTFTVKPDEPNVVVIK</sequence>
<dbReference type="EMBL" id="HE796683">
    <property type="protein sequence ID" value="CCG98158.1"/>
    <property type="molecule type" value="Genomic_DNA"/>
</dbReference>
<evidence type="ECO:0000256" key="1">
    <source>
        <dbReference type="SAM" id="SignalP"/>
    </source>
</evidence>
<name>I0K205_9BACT</name>
<evidence type="ECO:0000313" key="2">
    <source>
        <dbReference type="EMBL" id="CCG98158.1"/>
    </source>
</evidence>
<dbReference type="HOGENOM" id="CLU_1466129_0_0_10"/>
<keyword evidence="3" id="KW-1185">Reference proteome</keyword>
<accession>I0K205</accession>